<dbReference type="GO" id="GO:0005548">
    <property type="term" value="F:phospholipid transporter activity"/>
    <property type="evidence" value="ECO:0007669"/>
    <property type="project" value="InterPro"/>
</dbReference>
<dbReference type="SMART" id="SM00233">
    <property type="entry name" value="PH"/>
    <property type="match status" value="1"/>
</dbReference>
<dbReference type="InterPro" id="IPR001849">
    <property type="entry name" value="PH_domain"/>
</dbReference>
<feature type="domain" description="PH" evidence="2">
    <location>
        <begin position="435"/>
        <end position="532"/>
    </location>
</feature>
<reference evidence="3" key="1">
    <citation type="submission" date="2023-08" db="EMBL/GenBank/DDBJ databases">
        <title>Draft sequence of the Babesia gibsoni genome.</title>
        <authorList>
            <person name="Yamagishi J.Y."/>
            <person name="Xuan X.X."/>
        </authorList>
    </citation>
    <scope>NUCLEOTIDE SEQUENCE</scope>
    <source>
        <strain evidence="3">Azabu</strain>
    </source>
</reference>
<sequence>MKVVEFRIALPLDLEWFHRLCLHVVTNASTKEMENGSGIEIFKNEPCEFKGRKGHYTEKRFHLAKNMPAWLQSLLGPDLTVLRELSWNTYPYTFTKYSNNKLTTFEFSVETMNVEGLDQLENAVNLSPADLAYRRVVHVDLTEFSNSKVYDRELDVTLATSQHTDVLPLKPGWMNKPGCKGMICYKVIKLDIPYFGFLASKVENYVVSILQDKMLVYYSGALCHIDDWYNAEIKELKAKEAECYAMLNQQFRERYAHLVADDTSVKPIPTSSEKQPEQECEQDKDKDEDKDKDKVCEQKEEMPSDPIFIPPIELVEERAEDVEFCDCLEESDTISEVVCDVGSASPSGFPTPRAVHSGTAPDDSVGSASMESLSIKGRDDATKQVEGDRKEDMVRAHDKDIKEEGDMSKKPSASQVAKASSTTSSTASKPTKYTPSVFTGYLFKLGGTFFYQWSIRYIVISGGKLYYFDSRENTRPKAAITLTDARIKWVGEYMNRSYVFSITTSSKRISYWSADQEPSVKRWILLLQVLCESSPDALIEDLAAGNLYRPAIMDADIDLYPPTITSVIQGI</sequence>
<dbReference type="PANTHER" id="PTHR10658:SF11">
    <property type="entry name" value="VIBRATOR, ISOFORM B"/>
    <property type="match status" value="1"/>
</dbReference>
<dbReference type="SUPFAM" id="SSF55961">
    <property type="entry name" value="Bet v1-like"/>
    <property type="match status" value="1"/>
</dbReference>
<keyword evidence="4" id="KW-1185">Reference proteome</keyword>
<comment type="caution">
    <text evidence="3">The sequence shown here is derived from an EMBL/GenBank/DDBJ whole genome shotgun (WGS) entry which is preliminary data.</text>
</comment>
<feature type="compositionally biased region" description="Low complexity" evidence="1">
    <location>
        <begin position="412"/>
        <end position="430"/>
    </location>
</feature>
<feature type="region of interest" description="Disordered" evidence="1">
    <location>
        <begin position="346"/>
        <end position="430"/>
    </location>
</feature>
<dbReference type="Pfam" id="PF02121">
    <property type="entry name" value="IP_trans"/>
    <property type="match status" value="1"/>
</dbReference>
<dbReference type="AlphaFoldDB" id="A0AAD8PD52"/>
<feature type="region of interest" description="Disordered" evidence="1">
    <location>
        <begin position="265"/>
        <end position="303"/>
    </location>
</feature>
<dbReference type="Gene3D" id="3.30.530.20">
    <property type="match status" value="1"/>
</dbReference>
<dbReference type="Gene3D" id="2.30.29.30">
    <property type="entry name" value="Pleckstrin-homology domain (PH domain)/Phosphotyrosine-binding domain (PTB)"/>
    <property type="match status" value="1"/>
</dbReference>
<evidence type="ECO:0000256" key="1">
    <source>
        <dbReference type="SAM" id="MobiDB-lite"/>
    </source>
</evidence>
<dbReference type="InterPro" id="IPR001666">
    <property type="entry name" value="PI_transfer"/>
</dbReference>
<feature type="compositionally biased region" description="Basic and acidic residues" evidence="1">
    <location>
        <begin position="376"/>
        <end position="409"/>
    </location>
</feature>
<organism evidence="3 4">
    <name type="scientific">Babesia gibsoni</name>
    <dbReference type="NCBI Taxonomy" id="33632"/>
    <lineage>
        <taxon>Eukaryota</taxon>
        <taxon>Sar</taxon>
        <taxon>Alveolata</taxon>
        <taxon>Apicomplexa</taxon>
        <taxon>Aconoidasida</taxon>
        <taxon>Piroplasmida</taxon>
        <taxon>Babesiidae</taxon>
        <taxon>Babesia</taxon>
    </lineage>
</organism>
<protein>
    <submittedName>
        <fullName evidence="3">Phosphatidylinositol transfer protein</fullName>
    </submittedName>
</protein>
<dbReference type="Proteomes" id="UP001230268">
    <property type="component" value="Unassembled WGS sequence"/>
</dbReference>
<evidence type="ECO:0000313" key="3">
    <source>
        <dbReference type="EMBL" id="KAK1441812.1"/>
    </source>
</evidence>
<feature type="compositionally biased region" description="Basic and acidic residues" evidence="1">
    <location>
        <begin position="274"/>
        <end position="302"/>
    </location>
</feature>
<proteinExistence type="predicted"/>
<dbReference type="InterPro" id="IPR011993">
    <property type="entry name" value="PH-like_dom_sf"/>
</dbReference>
<evidence type="ECO:0000313" key="4">
    <source>
        <dbReference type="Proteomes" id="UP001230268"/>
    </source>
</evidence>
<gene>
    <name evidence="3" type="ORF">BgAZ_501440</name>
</gene>
<accession>A0AAD8PD52</accession>
<dbReference type="SUPFAM" id="SSF50729">
    <property type="entry name" value="PH domain-like"/>
    <property type="match status" value="1"/>
</dbReference>
<dbReference type="Pfam" id="PF00169">
    <property type="entry name" value="PH"/>
    <property type="match status" value="1"/>
</dbReference>
<dbReference type="InterPro" id="IPR055261">
    <property type="entry name" value="PI_transfer_N"/>
</dbReference>
<name>A0AAD8PD52_BABGI</name>
<dbReference type="PROSITE" id="PS50003">
    <property type="entry name" value="PH_DOMAIN"/>
    <property type="match status" value="1"/>
</dbReference>
<evidence type="ECO:0000259" key="2">
    <source>
        <dbReference type="PROSITE" id="PS50003"/>
    </source>
</evidence>
<dbReference type="InterPro" id="IPR023393">
    <property type="entry name" value="START-like_dom_sf"/>
</dbReference>
<dbReference type="PANTHER" id="PTHR10658">
    <property type="entry name" value="PHOSPHATIDYLINOSITOL TRANSFER PROTEIN"/>
    <property type="match status" value="1"/>
</dbReference>
<dbReference type="EMBL" id="JAVEPI010000005">
    <property type="protein sequence ID" value="KAK1441812.1"/>
    <property type="molecule type" value="Genomic_DNA"/>
</dbReference>